<dbReference type="RefSeq" id="WP_135526104.1">
    <property type="nucleotide sequence ID" value="NZ_SRLH01000004.1"/>
</dbReference>
<comment type="caution">
    <text evidence="3">The sequence shown here is derived from an EMBL/GenBank/DDBJ whole genome shotgun (WGS) entry which is preliminary data.</text>
</comment>
<feature type="domain" description="Lipocalin-like" evidence="2">
    <location>
        <begin position="36"/>
        <end position="134"/>
    </location>
</feature>
<dbReference type="OrthoDB" id="1121756at2"/>
<dbReference type="PROSITE" id="PS51257">
    <property type="entry name" value="PROKAR_LIPOPROTEIN"/>
    <property type="match status" value="1"/>
</dbReference>
<evidence type="ECO:0000256" key="1">
    <source>
        <dbReference type="SAM" id="SignalP"/>
    </source>
</evidence>
<feature type="signal peptide" evidence="1">
    <location>
        <begin position="1"/>
        <end position="23"/>
    </location>
</feature>
<dbReference type="EMBL" id="SRLH01000004">
    <property type="protein sequence ID" value="TGD57932.1"/>
    <property type="molecule type" value="Genomic_DNA"/>
</dbReference>
<reference evidence="3 4" key="1">
    <citation type="submission" date="2019-04" db="EMBL/GenBank/DDBJ databases">
        <title>Flavobacterium sp. strain DS2-A Genome sequencing and assembly.</title>
        <authorList>
            <person name="Kim I."/>
        </authorList>
    </citation>
    <scope>NUCLEOTIDE SEQUENCE [LARGE SCALE GENOMIC DNA]</scope>
    <source>
        <strain evidence="3 4">DS2-A</strain>
    </source>
</reference>
<protein>
    <recommendedName>
        <fullName evidence="2">Lipocalin-like domain-containing protein</fullName>
    </recommendedName>
</protein>
<sequence length="159" mass="17675">MKKIILLFTLVILAVSCKTPAPAASTTVDRRSQVAIKGNWTIVSVTYPGSDMFKVKSFDIADAKCFEGSTWKFVSNNDTGEMALTQAGCPAFSSPIKWYVNKDSQFVLKFLGEGVKAKKQQVGYILRIDDQTMESFKLIDNINIGGKLTNVVYQFRKTN</sequence>
<organism evidence="3 4">
    <name type="scientific">Flavobacterium humi</name>
    <dbReference type="NCBI Taxonomy" id="2562683"/>
    <lineage>
        <taxon>Bacteria</taxon>
        <taxon>Pseudomonadati</taxon>
        <taxon>Bacteroidota</taxon>
        <taxon>Flavobacteriia</taxon>
        <taxon>Flavobacteriales</taxon>
        <taxon>Flavobacteriaceae</taxon>
        <taxon>Flavobacterium</taxon>
    </lineage>
</organism>
<keyword evidence="4" id="KW-1185">Reference proteome</keyword>
<gene>
    <name evidence="3" type="ORF">E4635_07940</name>
</gene>
<dbReference type="Pfam" id="PF13648">
    <property type="entry name" value="Lipocalin_4"/>
    <property type="match status" value="1"/>
</dbReference>
<evidence type="ECO:0000259" key="2">
    <source>
        <dbReference type="Pfam" id="PF13648"/>
    </source>
</evidence>
<proteinExistence type="predicted"/>
<evidence type="ECO:0000313" key="4">
    <source>
        <dbReference type="Proteomes" id="UP000297407"/>
    </source>
</evidence>
<dbReference type="Proteomes" id="UP000297407">
    <property type="component" value="Unassembled WGS sequence"/>
</dbReference>
<accession>A0A4Z0L7E0</accession>
<dbReference type="InterPro" id="IPR024311">
    <property type="entry name" value="Lipocalin-like"/>
</dbReference>
<keyword evidence="1" id="KW-0732">Signal</keyword>
<name>A0A4Z0L7E0_9FLAO</name>
<evidence type="ECO:0000313" key="3">
    <source>
        <dbReference type="EMBL" id="TGD57932.1"/>
    </source>
</evidence>
<dbReference type="AlphaFoldDB" id="A0A4Z0L7E0"/>
<feature type="chain" id="PRO_5021330497" description="Lipocalin-like domain-containing protein" evidence="1">
    <location>
        <begin position="24"/>
        <end position="159"/>
    </location>
</feature>